<dbReference type="Proteomes" id="UP000009235">
    <property type="component" value="Chromosome"/>
</dbReference>
<dbReference type="KEGG" id="asd:AS9A_4129"/>
<reference evidence="1 2" key="1">
    <citation type="journal article" date="2011" name="J. Bacteriol.">
        <title>Complete genome sequence of Amycolicicoccus subflavus DQS3-9A1T, an actinomycete isolated from crude oil-polluted soil.</title>
        <authorList>
            <person name="Cai M."/>
            <person name="Chen W.M."/>
            <person name="Nie Y."/>
            <person name="Chi C.Q."/>
            <person name="Wang Y.N."/>
            <person name="Tang Y.Q."/>
            <person name="Li G.Y."/>
            <person name="Wu X.L."/>
        </authorList>
    </citation>
    <scope>NUCLEOTIDE SEQUENCE [LARGE SCALE GENOMIC DNA]</scope>
    <source>
        <strain evidence="2">DSM 45089 / DQS3-9A1</strain>
    </source>
</reference>
<keyword evidence="2" id="KW-1185">Reference proteome</keyword>
<accession>F6EJE7</accession>
<dbReference type="AlphaFoldDB" id="F6EJE7"/>
<sequence>MQNLGMHSLTTAHKHLLVRDLSANERRQNTRTGELLRVRRGTYVPNDVWKTLNHEEQHLLRAIVVAADQRRSDCVLSHVSAALLHGLPAWNVPLKQIHLTRASRTGGGVKNRLVVHSASLDSGDFEVVDGIPVTRTARTVVDVARTVPFEQAVVIGDAALHREIVTKDELALSLERARNLKGIAAARRAVAFMDRRSESVGESRSRVLFHAQGVASPQLQAEVYDAEHTLIGRADFLFDEGLIGEFDGQVKYGRYLRPGETIADAVLREKRREDALRELGWLVIRWMWADLSRPTHLARRILEALSRARSSRRPSGIWIPA</sequence>
<protein>
    <recommendedName>
        <fullName evidence="3">AbiEi antitoxin C-terminal domain-containing protein</fullName>
    </recommendedName>
</protein>
<dbReference type="EMBL" id="CP002786">
    <property type="protein sequence ID" value="AEF42563.1"/>
    <property type="molecule type" value="Genomic_DNA"/>
</dbReference>
<dbReference type="HOGENOM" id="CLU_052626_4_1_11"/>
<evidence type="ECO:0000313" key="2">
    <source>
        <dbReference type="Proteomes" id="UP000009235"/>
    </source>
</evidence>
<evidence type="ECO:0000313" key="1">
    <source>
        <dbReference type="EMBL" id="AEF42563.1"/>
    </source>
</evidence>
<dbReference type="STRING" id="443218.AS9A_4129"/>
<gene>
    <name evidence="1" type="ordered locus">AS9A_4129</name>
</gene>
<name>F6EJE7_HOYSD</name>
<evidence type="ECO:0008006" key="3">
    <source>
        <dbReference type="Google" id="ProtNLM"/>
    </source>
</evidence>
<dbReference type="eggNOG" id="COG5340">
    <property type="taxonomic scope" value="Bacteria"/>
</dbReference>
<proteinExistence type="predicted"/>
<organism evidence="1 2">
    <name type="scientific">Hoyosella subflava (strain DSM 45089 / JCM 17490 / NBRC 109087 / DQS3-9A1)</name>
    <name type="common">Amycolicicoccus subflavus</name>
    <dbReference type="NCBI Taxonomy" id="443218"/>
    <lineage>
        <taxon>Bacteria</taxon>
        <taxon>Bacillati</taxon>
        <taxon>Actinomycetota</taxon>
        <taxon>Actinomycetes</taxon>
        <taxon>Mycobacteriales</taxon>
        <taxon>Hoyosellaceae</taxon>
        <taxon>Hoyosella</taxon>
    </lineage>
</organism>